<keyword evidence="1" id="KW-1133">Transmembrane helix</keyword>
<feature type="transmembrane region" description="Helical" evidence="1">
    <location>
        <begin position="50"/>
        <end position="70"/>
    </location>
</feature>
<sequence length="159" mass="17634">MKGTTIYAKNSGVEIKAATAVKTEDGGAIRKEGRVQMRFFTFGNGTAKSLRFILTVFEAFGLYLSIYGVVKNGGKKSLVHKFTKDDVEVKTYLTVEKWQNGDKSGYALVLSRGDDKVNVPVSESDLLYTAELLKALSVGSGMVFLQECRWHRSRGRYSC</sequence>
<name>A0A5J4L7S4_9ZZZZ</name>
<proteinExistence type="predicted"/>
<accession>A0A5J4L7S4</accession>
<keyword evidence="1" id="KW-0472">Membrane</keyword>
<protein>
    <submittedName>
        <fullName evidence="2">Uncharacterized protein</fullName>
    </submittedName>
</protein>
<keyword evidence="1" id="KW-0812">Transmembrane</keyword>
<evidence type="ECO:0000313" key="2">
    <source>
        <dbReference type="EMBL" id="GER94960.1"/>
    </source>
</evidence>
<reference evidence="2" key="1">
    <citation type="submission" date="2019-10" db="EMBL/GenBank/DDBJ databases">
        <title>Metagenomic sequencing of thiosulfate-disproportionating enrichment culture.</title>
        <authorList>
            <person name="Umezawa K."/>
            <person name="Kojima H."/>
            <person name="Fukui M."/>
        </authorList>
    </citation>
    <scope>NUCLEOTIDE SEQUENCE</scope>
    <source>
        <strain evidence="2">45J</strain>
    </source>
</reference>
<organism evidence="2">
    <name type="scientific">hot springs metagenome</name>
    <dbReference type="NCBI Taxonomy" id="433727"/>
    <lineage>
        <taxon>unclassified sequences</taxon>
        <taxon>metagenomes</taxon>
        <taxon>ecological metagenomes</taxon>
    </lineage>
</organism>
<comment type="caution">
    <text evidence="2">The sequence shown here is derived from an EMBL/GenBank/DDBJ whole genome shotgun (WGS) entry which is preliminary data.</text>
</comment>
<gene>
    <name evidence="2" type="ORF">A45J_2726</name>
</gene>
<evidence type="ECO:0000256" key="1">
    <source>
        <dbReference type="SAM" id="Phobius"/>
    </source>
</evidence>
<dbReference type="EMBL" id="BLAB01000002">
    <property type="protein sequence ID" value="GER94960.1"/>
    <property type="molecule type" value="Genomic_DNA"/>
</dbReference>
<dbReference type="AlphaFoldDB" id="A0A5J4L7S4"/>